<dbReference type="SUPFAM" id="SSF54211">
    <property type="entry name" value="Ribosomal protein S5 domain 2-like"/>
    <property type="match status" value="1"/>
</dbReference>
<dbReference type="InterPro" id="IPR036554">
    <property type="entry name" value="GHMP_kinase_C_sf"/>
</dbReference>
<gene>
    <name evidence="7" type="ORF">INF30_06925</name>
</gene>
<dbReference type="InterPro" id="IPR019539">
    <property type="entry name" value="GalKase_N"/>
</dbReference>
<evidence type="ECO:0000259" key="5">
    <source>
        <dbReference type="Pfam" id="PF00288"/>
    </source>
</evidence>
<reference evidence="7 8" key="1">
    <citation type="submission" date="2020-10" db="EMBL/GenBank/DDBJ databases">
        <title>ChiBAC.</title>
        <authorList>
            <person name="Zenner C."/>
            <person name="Hitch T.C.A."/>
            <person name="Clavel T."/>
        </authorList>
    </citation>
    <scope>NUCLEOTIDE SEQUENCE [LARGE SCALE GENOMIC DNA]</scope>
    <source>
        <strain evidence="7 8">DSM 108991</strain>
    </source>
</reference>
<proteinExistence type="inferred from homology"/>
<comment type="caution">
    <text evidence="7">The sequence shown here is derived from an EMBL/GenBank/DDBJ whole genome shotgun (WGS) entry which is preliminary data.</text>
</comment>
<keyword evidence="8" id="KW-1185">Reference proteome</keyword>
<dbReference type="PIRSF" id="PIRSF000530">
    <property type="entry name" value="Galactokinase"/>
    <property type="match status" value="1"/>
</dbReference>
<dbReference type="InterPro" id="IPR020568">
    <property type="entry name" value="Ribosomal_Su5_D2-typ_SF"/>
</dbReference>
<evidence type="ECO:0000313" key="7">
    <source>
        <dbReference type="EMBL" id="MBE5062992.1"/>
    </source>
</evidence>
<evidence type="ECO:0000313" key="8">
    <source>
        <dbReference type="Proteomes" id="UP000758652"/>
    </source>
</evidence>
<dbReference type="InterPro" id="IPR000705">
    <property type="entry name" value="Galactokinase"/>
</dbReference>
<dbReference type="Gene3D" id="3.30.230.10">
    <property type="match status" value="1"/>
</dbReference>
<dbReference type="InterPro" id="IPR006206">
    <property type="entry name" value="Mevalonate/galactokinase"/>
</dbReference>
<dbReference type="Gene3D" id="3.30.70.890">
    <property type="entry name" value="GHMP kinase, C-terminal domain"/>
    <property type="match status" value="1"/>
</dbReference>
<accession>A0ABR9RJ80</accession>
<feature type="domain" description="GHMP kinase N-terminal" evidence="5">
    <location>
        <begin position="113"/>
        <end position="200"/>
    </location>
</feature>
<name>A0ABR9RJ80_9FIRM</name>
<dbReference type="InterPro" id="IPR014721">
    <property type="entry name" value="Ribsml_uS5_D2-typ_fold_subgr"/>
</dbReference>
<dbReference type="EMBL" id="JADCKL010000004">
    <property type="protein sequence ID" value="MBE5062992.1"/>
    <property type="molecule type" value="Genomic_DNA"/>
</dbReference>
<evidence type="ECO:0000259" key="6">
    <source>
        <dbReference type="Pfam" id="PF10509"/>
    </source>
</evidence>
<dbReference type="Pfam" id="PF00288">
    <property type="entry name" value="GHMP_kinases_N"/>
    <property type="match status" value="1"/>
</dbReference>
<keyword evidence="2" id="KW-0547">Nucleotide-binding</keyword>
<evidence type="ECO:0000256" key="2">
    <source>
        <dbReference type="ARBA" id="ARBA00022741"/>
    </source>
</evidence>
<dbReference type="PRINTS" id="PR00473">
    <property type="entry name" value="GALCTOKINASE"/>
</dbReference>
<dbReference type="PANTHER" id="PTHR10457">
    <property type="entry name" value="MEVALONATE KINASE/GALACTOKINASE"/>
    <property type="match status" value="1"/>
</dbReference>
<evidence type="ECO:0000256" key="4">
    <source>
        <dbReference type="ARBA" id="ARBA00022840"/>
    </source>
</evidence>
<sequence>MRFNKEILCSVYGESNRSLKRFQQLSEQYKNAFNSGKMEFFSSPGRTEIVGNHTDHNGGKVLAASINMDTIGAAYPNNSEIIEIISEGYRDKIIIDITKLNDVPANQGTISLVAGIVKAIKVFGFYVSGFNAYISTEVISSAGVSSSASFEMLICSIIDFFFNQNQLNPIIYAKIGQYAENNYWNKASGLMDQMACAVGGTILLDFSKDIEYQKIDFDFSKIGYQLVIVNTGKGHADLSSVYSEVPKEMSMVANCLGVSRLCETSLNNLLSECSNIHNSIRNDRAILRGIHFFNENDRVQKMVKAIAECNEEKIVNVIAESGRSSCEYLQNCYDISDYSEQKINLCLALTETFLKEVGCGACRVHGGGFAGVIMTVLPIGYSSEYIHFMSRYVGKENVYPLNIRQTGATHLELQV</sequence>
<keyword evidence="3" id="KW-0418">Kinase</keyword>
<feature type="domain" description="Galactokinase N-terminal" evidence="6">
    <location>
        <begin position="27"/>
        <end position="74"/>
    </location>
</feature>
<protein>
    <submittedName>
        <fullName evidence="7">Galactokinase</fullName>
    </submittedName>
</protein>
<keyword evidence="4" id="KW-0067">ATP-binding</keyword>
<dbReference type="PANTHER" id="PTHR10457:SF7">
    <property type="entry name" value="GALACTOKINASE-RELATED"/>
    <property type="match status" value="1"/>
</dbReference>
<dbReference type="RefSeq" id="WP_226394695.1">
    <property type="nucleotide sequence ID" value="NZ_JADCKL010000004.1"/>
</dbReference>
<dbReference type="PRINTS" id="PR00959">
    <property type="entry name" value="MEVGALKINASE"/>
</dbReference>
<comment type="similarity">
    <text evidence="1">Belongs to the GHMP kinase family. GalK subfamily.</text>
</comment>
<dbReference type="SUPFAM" id="SSF55060">
    <property type="entry name" value="GHMP Kinase, C-terminal domain"/>
    <property type="match status" value="1"/>
</dbReference>
<evidence type="ECO:0000256" key="3">
    <source>
        <dbReference type="ARBA" id="ARBA00022777"/>
    </source>
</evidence>
<organism evidence="7 8">
    <name type="scientific">Claveliimonas monacensis</name>
    <dbReference type="NCBI Taxonomy" id="2779351"/>
    <lineage>
        <taxon>Bacteria</taxon>
        <taxon>Bacillati</taxon>
        <taxon>Bacillota</taxon>
        <taxon>Clostridia</taxon>
        <taxon>Lachnospirales</taxon>
        <taxon>Lachnospiraceae</taxon>
        <taxon>Claveliimonas</taxon>
    </lineage>
</organism>
<evidence type="ECO:0000256" key="1">
    <source>
        <dbReference type="ARBA" id="ARBA00006566"/>
    </source>
</evidence>
<dbReference type="Proteomes" id="UP000758652">
    <property type="component" value="Unassembled WGS sequence"/>
</dbReference>
<keyword evidence="3" id="KW-0808">Transferase</keyword>
<dbReference type="Pfam" id="PF10509">
    <property type="entry name" value="GalKase_gal_bdg"/>
    <property type="match status" value="1"/>
</dbReference>
<dbReference type="InterPro" id="IPR006204">
    <property type="entry name" value="GHMP_kinase_N_dom"/>
</dbReference>